<name>A0A8H6WYI5_9AGAR</name>
<organism evidence="1 2">
    <name type="scientific">Mycena venus</name>
    <dbReference type="NCBI Taxonomy" id="2733690"/>
    <lineage>
        <taxon>Eukaryota</taxon>
        <taxon>Fungi</taxon>
        <taxon>Dikarya</taxon>
        <taxon>Basidiomycota</taxon>
        <taxon>Agaricomycotina</taxon>
        <taxon>Agaricomycetes</taxon>
        <taxon>Agaricomycetidae</taxon>
        <taxon>Agaricales</taxon>
        <taxon>Marasmiineae</taxon>
        <taxon>Mycenaceae</taxon>
        <taxon>Mycena</taxon>
    </lineage>
</organism>
<proteinExistence type="predicted"/>
<dbReference type="EMBL" id="JACAZI010000032">
    <property type="protein sequence ID" value="KAF7330811.1"/>
    <property type="molecule type" value="Genomic_DNA"/>
</dbReference>
<accession>A0A8H6WYI5</accession>
<dbReference type="OrthoDB" id="10259622at2759"/>
<dbReference type="Proteomes" id="UP000620124">
    <property type="component" value="Unassembled WGS sequence"/>
</dbReference>
<dbReference type="AlphaFoldDB" id="A0A8H6WYI5"/>
<comment type="caution">
    <text evidence="1">The sequence shown here is derived from an EMBL/GenBank/DDBJ whole genome shotgun (WGS) entry which is preliminary data.</text>
</comment>
<sequence length="172" mass="18859">MIQTWGITISSTILQNMLKRTFRLNLLHSSPQDVEIAYMAIPPIRLLEQPLKKEVQVAFASAMATIWKTMIGLSGLGLLFSLLMAELPTVDETENTSGGAPGPDEWANMIPYGRFSVPDNEGQKVFFNVGDTAAVLPGNVQVGTNLPAHKYWLVKIAAIRGRLPSRKGSPIR</sequence>
<protein>
    <submittedName>
        <fullName evidence="1">Efflux pump FUS6</fullName>
    </submittedName>
</protein>
<reference evidence="1" key="1">
    <citation type="submission" date="2020-05" db="EMBL/GenBank/DDBJ databases">
        <title>Mycena genomes resolve the evolution of fungal bioluminescence.</title>
        <authorList>
            <person name="Tsai I.J."/>
        </authorList>
    </citation>
    <scope>NUCLEOTIDE SEQUENCE</scope>
    <source>
        <strain evidence="1">CCC161011</strain>
    </source>
</reference>
<evidence type="ECO:0000313" key="2">
    <source>
        <dbReference type="Proteomes" id="UP000620124"/>
    </source>
</evidence>
<gene>
    <name evidence="1" type="ORF">MVEN_02420300</name>
</gene>
<evidence type="ECO:0000313" key="1">
    <source>
        <dbReference type="EMBL" id="KAF7330811.1"/>
    </source>
</evidence>
<keyword evidence="2" id="KW-1185">Reference proteome</keyword>